<dbReference type="AlphaFoldDB" id="A0AAV3PCV2"/>
<dbReference type="EMBL" id="BAABME010001407">
    <property type="protein sequence ID" value="GAA0149449.1"/>
    <property type="molecule type" value="Genomic_DNA"/>
</dbReference>
<comment type="caution">
    <text evidence="1">The sequence shown here is derived from an EMBL/GenBank/DDBJ whole genome shotgun (WGS) entry which is preliminary data.</text>
</comment>
<proteinExistence type="predicted"/>
<name>A0AAV3PCV2_LITER</name>
<keyword evidence="2" id="KW-1185">Reference proteome</keyword>
<dbReference type="Proteomes" id="UP001454036">
    <property type="component" value="Unassembled WGS sequence"/>
</dbReference>
<gene>
    <name evidence="1" type="ORF">LIER_08614</name>
</gene>
<organism evidence="1 2">
    <name type="scientific">Lithospermum erythrorhizon</name>
    <name type="common">Purple gromwell</name>
    <name type="synonym">Lithospermum officinale var. erythrorhizon</name>
    <dbReference type="NCBI Taxonomy" id="34254"/>
    <lineage>
        <taxon>Eukaryota</taxon>
        <taxon>Viridiplantae</taxon>
        <taxon>Streptophyta</taxon>
        <taxon>Embryophyta</taxon>
        <taxon>Tracheophyta</taxon>
        <taxon>Spermatophyta</taxon>
        <taxon>Magnoliopsida</taxon>
        <taxon>eudicotyledons</taxon>
        <taxon>Gunneridae</taxon>
        <taxon>Pentapetalae</taxon>
        <taxon>asterids</taxon>
        <taxon>lamiids</taxon>
        <taxon>Boraginales</taxon>
        <taxon>Boraginaceae</taxon>
        <taxon>Boraginoideae</taxon>
        <taxon>Lithospermeae</taxon>
        <taxon>Lithospermum</taxon>
    </lineage>
</organism>
<evidence type="ECO:0008006" key="3">
    <source>
        <dbReference type="Google" id="ProtNLM"/>
    </source>
</evidence>
<sequence>MEINKSSGFSLARHLMEAILSGLAVAKRKRFHRFYIITDHIFSQVWLRIYNRLSKDQGWLKEIDSLQSCSILWFPTDFGCFKNLHVVQSPGFSTDQIRQGCSSRISSNPSSSNAMNFPFENLLDRRKQYKRVNNNQSLNSRIPHIKIHFEPSII</sequence>
<reference evidence="1 2" key="1">
    <citation type="submission" date="2024-01" db="EMBL/GenBank/DDBJ databases">
        <title>The complete chloroplast genome sequence of Lithospermum erythrorhizon: insights into the phylogenetic relationship among Boraginaceae species and the maternal lineages of purple gromwells.</title>
        <authorList>
            <person name="Okada T."/>
            <person name="Watanabe K."/>
        </authorList>
    </citation>
    <scope>NUCLEOTIDE SEQUENCE [LARGE SCALE GENOMIC DNA]</scope>
</reference>
<accession>A0AAV3PCV2</accession>
<protein>
    <recommendedName>
        <fullName evidence="3">Maturase K</fullName>
    </recommendedName>
</protein>
<evidence type="ECO:0000313" key="1">
    <source>
        <dbReference type="EMBL" id="GAA0149449.1"/>
    </source>
</evidence>
<evidence type="ECO:0000313" key="2">
    <source>
        <dbReference type="Proteomes" id="UP001454036"/>
    </source>
</evidence>